<gene>
    <name evidence="2" type="ORF">BVG16_15385</name>
</gene>
<dbReference type="SUPFAM" id="SSF111369">
    <property type="entry name" value="HlyD-like secretion proteins"/>
    <property type="match status" value="1"/>
</dbReference>
<dbReference type="EMBL" id="MSZX01000005">
    <property type="protein sequence ID" value="OPA77805.1"/>
    <property type="molecule type" value="Genomic_DNA"/>
</dbReference>
<dbReference type="Proteomes" id="UP000190188">
    <property type="component" value="Unassembled WGS sequence"/>
</dbReference>
<feature type="transmembrane region" description="Helical" evidence="1">
    <location>
        <begin position="17"/>
        <end position="39"/>
    </location>
</feature>
<evidence type="ECO:0000313" key="2">
    <source>
        <dbReference type="EMBL" id="OPA77805.1"/>
    </source>
</evidence>
<dbReference type="AlphaFoldDB" id="A0A1T2XD86"/>
<dbReference type="Gene3D" id="2.40.50.100">
    <property type="match status" value="1"/>
</dbReference>
<name>A0A1T2XD86_9BACL</name>
<dbReference type="GO" id="GO:1990281">
    <property type="term" value="C:efflux pump complex"/>
    <property type="evidence" value="ECO:0007669"/>
    <property type="project" value="TreeGrafter"/>
</dbReference>
<evidence type="ECO:0000313" key="3">
    <source>
        <dbReference type="Proteomes" id="UP000190188"/>
    </source>
</evidence>
<dbReference type="RefSeq" id="WP_078499547.1">
    <property type="nucleotide sequence ID" value="NZ_MSZX01000005.1"/>
</dbReference>
<organism evidence="2 3">
    <name type="scientific">Paenibacillus selenitireducens</name>
    <dbReference type="NCBI Taxonomy" id="1324314"/>
    <lineage>
        <taxon>Bacteria</taxon>
        <taxon>Bacillati</taxon>
        <taxon>Bacillota</taxon>
        <taxon>Bacilli</taxon>
        <taxon>Bacillales</taxon>
        <taxon>Paenibacillaceae</taxon>
        <taxon>Paenibacillus</taxon>
    </lineage>
</organism>
<keyword evidence="1" id="KW-0472">Membrane</keyword>
<dbReference type="STRING" id="1324314.BVG16_15385"/>
<dbReference type="OrthoDB" id="2593087at2"/>
<keyword evidence="1" id="KW-0812">Transmembrane</keyword>
<dbReference type="PANTHER" id="PTHR30469">
    <property type="entry name" value="MULTIDRUG RESISTANCE PROTEIN MDTA"/>
    <property type="match status" value="1"/>
</dbReference>
<dbReference type="Gene3D" id="2.40.420.20">
    <property type="match status" value="1"/>
</dbReference>
<protein>
    <submittedName>
        <fullName evidence="2">RND transporter</fullName>
    </submittedName>
</protein>
<keyword evidence="3" id="KW-1185">Reference proteome</keyword>
<sequence>MATGFTEAQDARKKRKIVWISGLFIGLLLLLTLSSNTLLTLNLPKVRTELGRQGALVTEWRGTARLMPRQHIDLSNTAEWSVQKVHVKEGDHVAKGQTLITYENPAAAQEILDVQAGLAQQRLTLVDLQDAYIEAVQNNDEMQVRRTKRELERARLAIGVQERKVNTMQSEASDRRRIIAPFDGVVTQVRATPQLPSGSGGPDISLANRQKGYQFEIVIPDALGQKLRIEEKMNVQVEHEGARVPVEGVITDIRTVTGADGGDSFQEGSGGNASQTASGQRVVVKVQHPNVQANELVSVELTQSEKTDGGMLVSNQAIRQEGKNSYVLVIEERKGPLGNTFIVRKAPVQLGGTNGQETLVLQGVYMKDRIIAESSEPLTEGQRVRV</sequence>
<comment type="caution">
    <text evidence="2">The sequence shown here is derived from an EMBL/GenBank/DDBJ whole genome shotgun (WGS) entry which is preliminary data.</text>
</comment>
<reference evidence="2 3" key="1">
    <citation type="submission" date="2017-01" db="EMBL/GenBank/DDBJ databases">
        <title>Genome analysis of Paenibacillus selenitrireducens ES3-24.</title>
        <authorList>
            <person name="Xu D."/>
            <person name="Yao R."/>
            <person name="Zheng S."/>
        </authorList>
    </citation>
    <scope>NUCLEOTIDE SEQUENCE [LARGE SCALE GENOMIC DNA]</scope>
    <source>
        <strain evidence="2 3">ES3-24</strain>
    </source>
</reference>
<proteinExistence type="predicted"/>
<dbReference type="GO" id="GO:0015562">
    <property type="term" value="F:efflux transmembrane transporter activity"/>
    <property type="evidence" value="ECO:0007669"/>
    <property type="project" value="TreeGrafter"/>
</dbReference>
<evidence type="ECO:0000256" key="1">
    <source>
        <dbReference type="SAM" id="Phobius"/>
    </source>
</evidence>
<accession>A0A1T2XD86</accession>
<keyword evidence="1" id="KW-1133">Transmembrane helix</keyword>
<dbReference type="PANTHER" id="PTHR30469:SF15">
    <property type="entry name" value="HLYD FAMILY OF SECRETION PROTEINS"/>
    <property type="match status" value="1"/>
</dbReference>